<evidence type="ECO:0000313" key="2">
    <source>
        <dbReference type="Proteomes" id="UP000274515"/>
    </source>
</evidence>
<reference evidence="1 2" key="1">
    <citation type="submission" date="2018-11" db="EMBL/GenBank/DDBJ databases">
        <title>Saccharopolyspora rhizosphaerae sp. nov., an actinomycete isolated from rhizosphere soil in Thailand.</title>
        <authorList>
            <person name="Intra B."/>
            <person name="Euanorasetr J."/>
            <person name="Take A."/>
            <person name="Inahashi Y."/>
            <person name="Mori M."/>
            <person name="Panbangred W."/>
            <person name="Matsumoto A."/>
        </authorList>
    </citation>
    <scope>NUCLEOTIDE SEQUENCE [LARGE SCALE GENOMIC DNA]</scope>
    <source>
        <strain evidence="1 2">H219</strain>
    </source>
</reference>
<name>A0A426JUW8_9PSEU</name>
<organism evidence="1 2">
    <name type="scientific">Saccharopolyspora rhizosphaerae</name>
    <dbReference type="NCBI Taxonomy" id="2492662"/>
    <lineage>
        <taxon>Bacteria</taxon>
        <taxon>Bacillati</taxon>
        <taxon>Actinomycetota</taxon>
        <taxon>Actinomycetes</taxon>
        <taxon>Pseudonocardiales</taxon>
        <taxon>Pseudonocardiaceae</taxon>
        <taxon>Saccharopolyspora</taxon>
    </lineage>
</organism>
<gene>
    <name evidence="1" type="ORF">EIL87_12020</name>
</gene>
<keyword evidence="2" id="KW-1185">Reference proteome</keyword>
<proteinExistence type="predicted"/>
<dbReference type="AlphaFoldDB" id="A0A426JUW8"/>
<dbReference type="Proteomes" id="UP000274515">
    <property type="component" value="Unassembled WGS sequence"/>
</dbReference>
<comment type="caution">
    <text evidence="1">The sequence shown here is derived from an EMBL/GenBank/DDBJ whole genome shotgun (WGS) entry which is preliminary data.</text>
</comment>
<evidence type="ECO:0000313" key="1">
    <source>
        <dbReference type="EMBL" id="RRO16999.1"/>
    </source>
</evidence>
<sequence>MTTADLERETGLAPEDMEAPAATGMWRWMGNYGDVYGPVQAANSVGAGPGAIHCQIMSNGLVATWLYY</sequence>
<dbReference type="EMBL" id="RSAA01000010">
    <property type="protein sequence ID" value="RRO16999.1"/>
    <property type="molecule type" value="Genomic_DNA"/>
</dbReference>
<dbReference type="OrthoDB" id="4331627at2"/>
<accession>A0A426JUW8</accession>
<protein>
    <submittedName>
        <fullName evidence="1">Uncharacterized protein</fullName>
    </submittedName>
</protein>
<dbReference type="RefSeq" id="WP_125090325.1">
    <property type="nucleotide sequence ID" value="NZ_RSAA01000010.1"/>
</dbReference>